<dbReference type="FunFam" id="2.40.30.10:FF:000010">
    <property type="entry name" value="Translation elongation factor 2"/>
    <property type="match status" value="1"/>
</dbReference>
<dbReference type="Gene3D" id="3.40.50.300">
    <property type="entry name" value="P-loop containing nucleotide triphosphate hydrolases"/>
    <property type="match status" value="1"/>
</dbReference>
<reference evidence="8 9" key="1">
    <citation type="submission" date="2024-02" db="EMBL/GenBank/DDBJ databases">
        <title>Chromosome-scale genome assembly of the rough periwinkle Littorina saxatilis.</title>
        <authorList>
            <person name="De Jode A."/>
            <person name="Faria R."/>
            <person name="Formenti G."/>
            <person name="Sims Y."/>
            <person name="Smith T.P."/>
            <person name="Tracey A."/>
            <person name="Wood J.M.D."/>
            <person name="Zagrodzka Z.B."/>
            <person name="Johannesson K."/>
            <person name="Butlin R.K."/>
            <person name="Leder E.H."/>
        </authorList>
    </citation>
    <scope>NUCLEOTIDE SEQUENCE [LARGE SCALE GENOMIC DNA]</scope>
    <source>
        <strain evidence="8">Snail1</strain>
        <tissue evidence="8">Muscle</tissue>
    </source>
</reference>
<evidence type="ECO:0000313" key="9">
    <source>
        <dbReference type="Proteomes" id="UP001374579"/>
    </source>
</evidence>
<accession>A0AAN9GGC7</accession>
<dbReference type="InterPro" id="IPR053905">
    <property type="entry name" value="EF-G-like_DII"/>
</dbReference>
<dbReference type="SUPFAM" id="SSF54211">
    <property type="entry name" value="Ribosomal protein S5 domain 2-like"/>
    <property type="match status" value="1"/>
</dbReference>
<evidence type="ECO:0000256" key="2">
    <source>
        <dbReference type="ARBA" id="ARBA00022490"/>
    </source>
</evidence>
<dbReference type="InterPro" id="IPR005517">
    <property type="entry name" value="Transl_elong_EFG/EF2_IV"/>
</dbReference>
<dbReference type="PANTHER" id="PTHR42908">
    <property type="entry name" value="TRANSLATION ELONGATION FACTOR-RELATED"/>
    <property type="match status" value="1"/>
</dbReference>
<sequence length="842" mass="92220">MVNFTVERMQEVMRQRKNIRNMAVIAHVDHGKTTLTDSLLAKAGMIASNQAGDKRATDTRKDEQEKGITIKSTVVSMCFDMDKEVLPLIEDGEVKSSEFMVNLVDSPGHVDFSPEVTAALRVSDGAMVVVDAISGVCVQTETVLRQALSERIKPVLVINKVDRAVFEKQLGPEELYRSLRAVVDKVNAVVSIYAEEESPMGSLTLDPSLGNVVFASGLHGWAFSLRQFARMYATKLKVTEEKMMKRLWGDNFYDASTKKWTHTQTENSERGFNKFILEPLMKMLRASKDGDVETTIKLLVKLGLKLSAEEQEKAGKDLMRTAMKRWLPAADAMVEMIVTHLPSPVRAQAYRTACLYEGPLDDEAAMAMKNCDPEGPVMMYISKMVPAADKGRFYAVGRVFSGTVASGLPVRIMGPGYKPDAAKKKDIYFKKLSGVKLMMGGSVASLEEAPCGNIVGLVGLDKYLLKTGTISTFENAHNIKVLKFSVSPVVRVAVDVVKPSDLRQLIEGMKRLSKSDPMVQCTTDGGQYIVAGAGELHLEICLKDLETMHAGVPIKKSEPVVRYCETVTAVSEQVCLAKSGNKLNRLFMTAQPLPQGLPEAIDEGTISATQNVKERARNLSDTFGFDVNQAHKIWCFGPEGSGPNMLVDTSFAVQHLQDIRDTVVAGFQWASSEGVLCEETLRGVRFNVTDATIHSDPAHRGGGQIIPTTRRAMRAAMLTAQPRLLEPVFLVEVQCTDDVIGGVMGVLAKRRGNIVEEIHSPDSPLCVIRAHMPVNEGFGFTEELRGSTGGKAFPQCVFDHWQVLPGNPLDPASLSGAVVTQVRQRKGLPATVPGLENYLDKL</sequence>
<dbReference type="GO" id="GO:0043022">
    <property type="term" value="F:ribosome binding"/>
    <property type="evidence" value="ECO:0007669"/>
    <property type="project" value="TreeGrafter"/>
</dbReference>
<keyword evidence="3" id="KW-0547">Nucleotide-binding</keyword>
<dbReference type="GO" id="GO:0005829">
    <property type="term" value="C:cytosol"/>
    <property type="evidence" value="ECO:0007669"/>
    <property type="project" value="TreeGrafter"/>
</dbReference>
<dbReference type="FunFam" id="3.30.230.10:FF:000006">
    <property type="entry name" value="Translation elongation factor 2"/>
    <property type="match status" value="1"/>
</dbReference>
<dbReference type="PROSITE" id="PS51722">
    <property type="entry name" value="G_TR_2"/>
    <property type="match status" value="1"/>
</dbReference>
<dbReference type="Gene3D" id="3.30.70.870">
    <property type="entry name" value="Elongation Factor G (Translational Gtpase), domain 3"/>
    <property type="match status" value="1"/>
</dbReference>
<dbReference type="FunFam" id="3.40.50.300:FF:000058">
    <property type="entry name" value="Translation elongation factor 2"/>
    <property type="match status" value="1"/>
</dbReference>
<dbReference type="GO" id="GO:0005525">
    <property type="term" value="F:GTP binding"/>
    <property type="evidence" value="ECO:0007669"/>
    <property type="project" value="UniProtKB-KW"/>
</dbReference>
<dbReference type="SUPFAM" id="SSF50447">
    <property type="entry name" value="Translation proteins"/>
    <property type="match status" value="1"/>
</dbReference>
<keyword evidence="5" id="KW-0648">Protein biosynthesis</keyword>
<protein>
    <recommendedName>
        <fullName evidence="7">Tr-type G domain-containing protein</fullName>
    </recommendedName>
</protein>
<dbReference type="PANTHER" id="PTHR42908:SF10">
    <property type="entry name" value="EUKARYOTIC TRANSLATION ELONGATION FACTOR 2"/>
    <property type="match status" value="1"/>
</dbReference>
<keyword evidence="4" id="KW-0251">Elongation factor</keyword>
<dbReference type="CDD" id="cd04096">
    <property type="entry name" value="eEF2_snRNP_like_C"/>
    <property type="match status" value="1"/>
</dbReference>
<keyword evidence="9" id="KW-1185">Reference proteome</keyword>
<gene>
    <name evidence="8" type="ORF">V1264_015754</name>
</gene>
<comment type="subcellular location">
    <subcellularLocation>
        <location evidence="1">Cytoplasm</location>
    </subcellularLocation>
</comment>
<evidence type="ECO:0000256" key="1">
    <source>
        <dbReference type="ARBA" id="ARBA00004496"/>
    </source>
</evidence>
<dbReference type="FunFam" id="3.30.70.870:FF:000002">
    <property type="entry name" value="Translation elongation factor 2"/>
    <property type="match status" value="1"/>
</dbReference>
<dbReference type="EMBL" id="JBAMIC010000004">
    <property type="protein sequence ID" value="KAK7107928.1"/>
    <property type="molecule type" value="Genomic_DNA"/>
</dbReference>
<dbReference type="Gene3D" id="3.30.230.10">
    <property type="match status" value="1"/>
</dbReference>
<dbReference type="InterPro" id="IPR035647">
    <property type="entry name" value="EFG_III/V"/>
</dbReference>
<dbReference type="Pfam" id="PF00679">
    <property type="entry name" value="EFG_C"/>
    <property type="match status" value="1"/>
</dbReference>
<dbReference type="Gene3D" id="3.30.70.240">
    <property type="match status" value="1"/>
</dbReference>
<dbReference type="Gene3D" id="2.40.30.10">
    <property type="entry name" value="Translation factors"/>
    <property type="match status" value="1"/>
</dbReference>
<dbReference type="InterPro" id="IPR020568">
    <property type="entry name" value="Ribosomal_Su5_D2-typ_SF"/>
</dbReference>
<dbReference type="InterPro" id="IPR000640">
    <property type="entry name" value="EFG_V-like"/>
</dbReference>
<evidence type="ECO:0000256" key="3">
    <source>
        <dbReference type="ARBA" id="ARBA00022741"/>
    </source>
</evidence>
<dbReference type="Pfam" id="PF22042">
    <property type="entry name" value="EF-G_D2"/>
    <property type="match status" value="1"/>
</dbReference>
<dbReference type="PROSITE" id="PS00301">
    <property type="entry name" value="G_TR_1"/>
    <property type="match status" value="1"/>
</dbReference>
<name>A0AAN9GGC7_9CAEN</name>
<dbReference type="SUPFAM" id="SSF54980">
    <property type="entry name" value="EF-G C-terminal domain-like"/>
    <property type="match status" value="2"/>
</dbReference>
<dbReference type="GO" id="GO:0003746">
    <property type="term" value="F:translation elongation factor activity"/>
    <property type="evidence" value="ECO:0007669"/>
    <property type="project" value="UniProtKB-KW"/>
</dbReference>
<evidence type="ECO:0000313" key="8">
    <source>
        <dbReference type="EMBL" id="KAK7107928.1"/>
    </source>
</evidence>
<dbReference type="CDD" id="cd01885">
    <property type="entry name" value="EF2"/>
    <property type="match status" value="1"/>
</dbReference>
<dbReference type="InterPro" id="IPR009000">
    <property type="entry name" value="Transl_B-barrel_sf"/>
</dbReference>
<dbReference type="InterPro" id="IPR005225">
    <property type="entry name" value="Small_GTP-bd"/>
</dbReference>
<evidence type="ECO:0000256" key="4">
    <source>
        <dbReference type="ARBA" id="ARBA00022768"/>
    </source>
</evidence>
<dbReference type="PRINTS" id="PR00315">
    <property type="entry name" value="ELONGATNFCT"/>
</dbReference>
<proteinExistence type="predicted"/>
<keyword evidence="2" id="KW-0963">Cytoplasm</keyword>
<dbReference type="InterPro" id="IPR041095">
    <property type="entry name" value="EFG_II"/>
</dbReference>
<dbReference type="SMART" id="SM00838">
    <property type="entry name" value="EFG_C"/>
    <property type="match status" value="1"/>
</dbReference>
<dbReference type="InterPro" id="IPR000795">
    <property type="entry name" value="T_Tr_GTP-bd_dom"/>
</dbReference>
<organism evidence="8 9">
    <name type="scientific">Littorina saxatilis</name>
    <dbReference type="NCBI Taxonomy" id="31220"/>
    <lineage>
        <taxon>Eukaryota</taxon>
        <taxon>Metazoa</taxon>
        <taxon>Spiralia</taxon>
        <taxon>Lophotrochozoa</taxon>
        <taxon>Mollusca</taxon>
        <taxon>Gastropoda</taxon>
        <taxon>Caenogastropoda</taxon>
        <taxon>Littorinimorpha</taxon>
        <taxon>Littorinoidea</taxon>
        <taxon>Littorinidae</taxon>
        <taxon>Littorina</taxon>
    </lineage>
</organism>
<evidence type="ECO:0000259" key="7">
    <source>
        <dbReference type="PROSITE" id="PS51722"/>
    </source>
</evidence>
<dbReference type="InterPro" id="IPR014721">
    <property type="entry name" value="Ribsml_uS5_D2-typ_fold_subgr"/>
</dbReference>
<feature type="domain" description="Tr-type G" evidence="7">
    <location>
        <begin position="17"/>
        <end position="345"/>
    </location>
</feature>
<comment type="caution">
    <text evidence="8">The sequence shown here is derived from an EMBL/GenBank/DDBJ whole genome shotgun (WGS) entry which is preliminary data.</text>
</comment>
<dbReference type="InterPro" id="IPR031157">
    <property type="entry name" value="G_TR_CS"/>
</dbReference>
<dbReference type="InterPro" id="IPR027417">
    <property type="entry name" value="P-loop_NTPase"/>
</dbReference>
<dbReference type="Pfam" id="PF00009">
    <property type="entry name" value="GTP_EFTU"/>
    <property type="match status" value="1"/>
</dbReference>
<dbReference type="GO" id="GO:1990904">
    <property type="term" value="C:ribonucleoprotein complex"/>
    <property type="evidence" value="ECO:0007669"/>
    <property type="project" value="TreeGrafter"/>
</dbReference>
<keyword evidence="6" id="KW-0342">GTP-binding</keyword>
<dbReference type="Pfam" id="PF03764">
    <property type="entry name" value="EFG_IV"/>
    <property type="match status" value="1"/>
</dbReference>
<dbReference type="SUPFAM" id="SSF52540">
    <property type="entry name" value="P-loop containing nucleoside triphosphate hydrolases"/>
    <property type="match status" value="1"/>
</dbReference>
<dbReference type="CDD" id="cd16268">
    <property type="entry name" value="EF2_II"/>
    <property type="match status" value="1"/>
</dbReference>
<evidence type="ECO:0000256" key="5">
    <source>
        <dbReference type="ARBA" id="ARBA00022917"/>
    </source>
</evidence>
<dbReference type="GO" id="GO:0003924">
    <property type="term" value="F:GTPase activity"/>
    <property type="evidence" value="ECO:0007669"/>
    <property type="project" value="InterPro"/>
</dbReference>
<evidence type="ECO:0000256" key="6">
    <source>
        <dbReference type="ARBA" id="ARBA00023134"/>
    </source>
</evidence>
<dbReference type="SMART" id="SM00889">
    <property type="entry name" value="EFG_IV"/>
    <property type="match status" value="1"/>
</dbReference>
<dbReference type="Proteomes" id="UP001374579">
    <property type="component" value="Unassembled WGS sequence"/>
</dbReference>
<dbReference type="Pfam" id="PF14492">
    <property type="entry name" value="EFG_III"/>
    <property type="match status" value="1"/>
</dbReference>
<dbReference type="CDD" id="cd01681">
    <property type="entry name" value="aeEF2_snRNP_like_IV"/>
    <property type="match status" value="1"/>
</dbReference>
<dbReference type="NCBIfam" id="TIGR00231">
    <property type="entry name" value="small_GTP"/>
    <property type="match status" value="1"/>
</dbReference>
<dbReference type="AlphaFoldDB" id="A0AAN9GGC7"/>
<dbReference type="FunFam" id="3.30.70.240:FF:000003">
    <property type="entry name" value="Translation elongation factor 2"/>
    <property type="match status" value="1"/>
</dbReference>